<sequence>MSPESEVLEAEPRLLGTSITWHFGRWRTLRLAYSDGSSRCTLIPHRVSIDRAVQWHVKKPPEGIPPRKSDQWLVRII</sequence>
<name>A0A1E3QPV8_9ASCO</name>
<proteinExistence type="predicted"/>
<dbReference type="RefSeq" id="XP_018985061.1">
    <property type="nucleotide sequence ID" value="XM_019128807.1"/>
</dbReference>
<organism evidence="1 2">
    <name type="scientific">Babjeviella inositovora NRRL Y-12698</name>
    <dbReference type="NCBI Taxonomy" id="984486"/>
    <lineage>
        <taxon>Eukaryota</taxon>
        <taxon>Fungi</taxon>
        <taxon>Dikarya</taxon>
        <taxon>Ascomycota</taxon>
        <taxon>Saccharomycotina</taxon>
        <taxon>Pichiomycetes</taxon>
        <taxon>Serinales incertae sedis</taxon>
        <taxon>Babjeviella</taxon>
    </lineage>
</organism>
<evidence type="ECO:0000313" key="2">
    <source>
        <dbReference type="Proteomes" id="UP000094336"/>
    </source>
</evidence>
<accession>A0A1E3QPV8</accession>
<protein>
    <submittedName>
        <fullName evidence="1">Uncharacterized protein</fullName>
    </submittedName>
</protein>
<reference evidence="2" key="1">
    <citation type="submission" date="2016-05" db="EMBL/GenBank/DDBJ databases">
        <title>Comparative genomics of biotechnologically important yeasts.</title>
        <authorList>
            <consortium name="DOE Joint Genome Institute"/>
            <person name="Riley R."/>
            <person name="Haridas S."/>
            <person name="Wolfe K.H."/>
            <person name="Lopes M.R."/>
            <person name="Hittinger C.T."/>
            <person name="Goker M."/>
            <person name="Salamov A."/>
            <person name="Wisecaver J."/>
            <person name="Long T.M."/>
            <person name="Aerts A.L."/>
            <person name="Barry K."/>
            <person name="Choi C."/>
            <person name="Clum A."/>
            <person name="Coughlan A.Y."/>
            <person name="Deshpande S."/>
            <person name="Douglass A.P."/>
            <person name="Hanson S.J."/>
            <person name="Klenk H.-P."/>
            <person name="Labutti K."/>
            <person name="Lapidus A."/>
            <person name="Lindquist E."/>
            <person name="Lipzen A."/>
            <person name="Meier-Kolthoff J.P."/>
            <person name="Ohm R.A."/>
            <person name="Otillar R.P."/>
            <person name="Pangilinan J."/>
            <person name="Peng Y."/>
            <person name="Rokas A."/>
            <person name="Rosa C.A."/>
            <person name="Scheuner C."/>
            <person name="Sibirny A.A."/>
            <person name="Slot J.C."/>
            <person name="Stielow J.B."/>
            <person name="Sun H."/>
            <person name="Kurtzman C.P."/>
            <person name="Blackwell M."/>
            <person name="Grigoriev I.V."/>
            <person name="Jeffries T.W."/>
        </authorList>
    </citation>
    <scope>NUCLEOTIDE SEQUENCE [LARGE SCALE GENOMIC DNA]</scope>
    <source>
        <strain evidence="2">NRRL Y-12698</strain>
    </source>
</reference>
<dbReference type="GeneID" id="30146660"/>
<keyword evidence="2" id="KW-1185">Reference proteome</keyword>
<dbReference type="EMBL" id="KV454431">
    <property type="protein sequence ID" value="ODQ79733.1"/>
    <property type="molecule type" value="Genomic_DNA"/>
</dbReference>
<dbReference type="Proteomes" id="UP000094336">
    <property type="component" value="Unassembled WGS sequence"/>
</dbReference>
<evidence type="ECO:0000313" key="1">
    <source>
        <dbReference type="EMBL" id="ODQ79733.1"/>
    </source>
</evidence>
<dbReference type="AlphaFoldDB" id="A0A1E3QPV8"/>
<gene>
    <name evidence="1" type="ORF">BABINDRAFT_161440</name>
</gene>